<evidence type="ECO:0000256" key="2">
    <source>
        <dbReference type="SAM" id="Coils"/>
    </source>
</evidence>
<accession>A0A8J6P7H4</accession>
<proteinExistence type="inferred from homology"/>
<evidence type="ECO:0000256" key="1">
    <source>
        <dbReference type="ARBA" id="ARBA00009477"/>
    </source>
</evidence>
<dbReference type="PANTHER" id="PTHR30469">
    <property type="entry name" value="MULTIDRUG RESISTANCE PROTEIN MDTA"/>
    <property type="match status" value="1"/>
</dbReference>
<evidence type="ECO:0000313" key="4">
    <source>
        <dbReference type="EMBL" id="MBC8519327.1"/>
    </source>
</evidence>
<comment type="similarity">
    <text evidence="1">Belongs to the membrane fusion protein (MFP) (TC 8.A.1) family.</text>
</comment>
<dbReference type="Gene3D" id="2.40.50.100">
    <property type="match status" value="2"/>
</dbReference>
<gene>
    <name evidence="4" type="ORF">H8D24_02835</name>
</gene>
<dbReference type="EMBL" id="JACNFK010000021">
    <property type="protein sequence ID" value="MBC8519327.1"/>
    <property type="molecule type" value="Genomic_DNA"/>
</dbReference>
<dbReference type="PANTHER" id="PTHR30469:SF18">
    <property type="entry name" value="RESISTANCE-NODULATION-CELL DIVISION (RND) EFFLUX MEMBRANE FUSION PROTEIN-RELATED"/>
    <property type="match status" value="1"/>
</dbReference>
<feature type="coiled-coil region" evidence="2">
    <location>
        <begin position="173"/>
        <end position="200"/>
    </location>
</feature>
<sequence>MVAALAVGFYVFAADEESQGGTSSAEERDGSLDNVITIGSARTGISVTLGGTIVPYKMVTLNAELPGSIESIAGKEGDRFEDGEVLVEIDDDTLLAKRQEIAAQMRIAEASLRNADVQYNKAIISPNYQGDAMMGGLPSMMRMFTDPMRSSGFGEGDPDFERYSDIFSQQTQVESAQAAVIQADAQLKQLDAQIRNAKSIAPFSGIIMRKMVEIGDTVQPGQPLVQFADVDRLQLLVEVPARLVSGLEEGMVLPAKLDVGGVRLDVRVAQIYPSADMMRHSVKVKFDLPKGSPAAPGMYSEIMIPDMQAPVSSYPVIPTSSLLWRGTLPAVFVLDESGEPELRVVRVGELVDNKHVTILSGLVVGEQLIVSPSATGWGSGEGNRRF</sequence>
<evidence type="ECO:0000313" key="5">
    <source>
        <dbReference type="Proteomes" id="UP000654401"/>
    </source>
</evidence>
<dbReference type="AlphaFoldDB" id="A0A8J6P7H4"/>
<dbReference type="Gene3D" id="2.40.420.20">
    <property type="match status" value="1"/>
</dbReference>
<evidence type="ECO:0000259" key="3">
    <source>
        <dbReference type="Pfam" id="PF25917"/>
    </source>
</evidence>
<keyword evidence="2" id="KW-0175">Coiled coil</keyword>
<name>A0A8J6P7H4_9GAMM</name>
<dbReference type="Gene3D" id="1.10.287.470">
    <property type="entry name" value="Helix hairpin bin"/>
    <property type="match status" value="2"/>
</dbReference>
<dbReference type="NCBIfam" id="TIGR01730">
    <property type="entry name" value="RND_mfp"/>
    <property type="match status" value="1"/>
</dbReference>
<organism evidence="4 5">
    <name type="scientific">Candidatus Thiopontia autotrophica</name>
    <dbReference type="NCBI Taxonomy" id="2841688"/>
    <lineage>
        <taxon>Bacteria</taxon>
        <taxon>Pseudomonadati</taxon>
        <taxon>Pseudomonadota</taxon>
        <taxon>Gammaproteobacteria</taxon>
        <taxon>Candidatus Thiopontia</taxon>
    </lineage>
</organism>
<comment type="caution">
    <text evidence="4">The sequence shown here is derived from an EMBL/GenBank/DDBJ whole genome shotgun (WGS) entry which is preliminary data.</text>
</comment>
<reference evidence="4 5" key="1">
    <citation type="submission" date="2020-08" db="EMBL/GenBank/DDBJ databases">
        <title>Bridging the membrane lipid divide: bacteria of the FCB group superphylum have the potential to synthesize archaeal ether lipids.</title>
        <authorList>
            <person name="Villanueva L."/>
            <person name="Von Meijenfeldt F.A.B."/>
            <person name="Westbye A.B."/>
            <person name="Yadav S."/>
            <person name="Hopmans E.C."/>
            <person name="Dutilh B.E."/>
            <person name="Sinninghe Damste J.S."/>
        </authorList>
    </citation>
    <scope>NUCLEOTIDE SEQUENCE [LARGE SCALE GENOMIC DNA]</scope>
    <source>
        <strain evidence="4">NIOZ-UU100</strain>
    </source>
</reference>
<dbReference type="Gene3D" id="2.40.30.170">
    <property type="match status" value="1"/>
</dbReference>
<dbReference type="InterPro" id="IPR058625">
    <property type="entry name" value="MdtA-like_BSH"/>
</dbReference>
<dbReference type="Proteomes" id="UP000654401">
    <property type="component" value="Unassembled WGS sequence"/>
</dbReference>
<dbReference type="SUPFAM" id="SSF111369">
    <property type="entry name" value="HlyD-like secretion proteins"/>
    <property type="match status" value="2"/>
</dbReference>
<dbReference type="InterPro" id="IPR006143">
    <property type="entry name" value="RND_pump_MFP"/>
</dbReference>
<protein>
    <submittedName>
        <fullName evidence="4">Efflux RND transporter periplasmic adaptor subunit</fullName>
    </submittedName>
</protein>
<dbReference type="Pfam" id="PF25917">
    <property type="entry name" value="BSH_RND"/>
    <property type="match status" value="1"/>
</dbReference>
<feature type="domain" description="Multidrug resistance protein MdtA-like barrel-sandwich hybrid" evidence="3">
    <location>
        <begin position="58"/>
        <end position="223"/>
    </location>
</feature>
<dbReference type="GO" id="GO:0015562">
    <property type="term" value="F:efflux transmembrane transporter activity"/>
    <property type="evidence" value="ECO:0007669"/>
    <property type="project" value="TreeGrafter"/>
</dbReference>
<dbReference type="GO" id="GO:1990281">
    <property type="term" value="C:efflux pump complex"/>
    <property type="evidence" value="ECO:0007669"/>
    <property type="project" value="TreeGrafter"/>
</dbReference>